<reference evidence="1" key="1">
    <citation type="submission" date="2001-10" db="EMBL/GenBank/DDBJ databases">
        <authorList>
            <person name="Stapleton M."/>
            <person name="Brokstein P."/>
            <person name="Hong L."/>
            <person name="Agbayani A."/>
            <person name="Carlson J."/>
            <person name="Champe M."/>
            <person name="Chavez C."/>
            <person name="Dorsett V."/>
            <person name="Farfan D."/>
            <person name="Frise E."/>
            <person name="George R."/>
            <person name="Gonzalez M."/>
            <person name="Guarin H."/>
            <person name="Li P."/>
            <person name="Liao G."/>
            <person name="Miranda A."/>
            <person name="Mungall C.J."/>
            <person name="Nunoo J."/>
            <person name="Pacleb J."/>
            <person name="Paragas V."/>
            <person name="Park S."/>
            <person name="Phouanenavong S."/>
            <person name="Wan K."/>
            <person name="Yu C."/>
            <person name="Lewis S.E."/>
            <person name="Rubin G.M."/>
            <person name="Celniker S."/>
        </authorList>
    </citation>
    <scope>NUCLEOTIDE SEQUENCE</scope>
    <source>
        <strain evidence="1">Berkeley</strain>
    </source>
</reference>
<gene>
    <name evidence="2" type="primary">grh</name>
    <name evidence="2" type="ORF">CG42311</name>
</gene>
<dbReference type="AGR" id="FB:FBgn0259211"/>
<sequence length="249" mass="27811">MLAVRNDGIWIAMSKRTIFETCYMKNISFLKTQCQARILFCKVFFAVHSSNANVPSCYSGGCCSSSGDRSSRGSSSIAATATSTDTAATSLVRLAGVHVACAARSINNDKIAFPHMDRAANVVFDSDFAWIWPGFFSETATERLWQQHWHAVEEAAGCRTWDLACCSWLWPRTLGLLASLDVQFVLFAGHHDKQLRTCPFPHPHPRRVSASQKCSPCHVFIKVELKRRQRQIGLGMAVCTLYISIYKPR</sequence>
<evidence type="ECO:0000313" key="2">
    <source>
        <dbReference type="FlyBase" id="FBgn0259211"/>
    </source>
</evidence>
<dbReference type="FlyBase" id="FBgn0259211">
    <property type="gene designation" value="grh"/>
</dbReference>
<dbReference type="EMBL" id="AY061451">
    <property type="protein sequence ID" value="AAL28999.1"/>
    <property type="molecule type" value="mRNA"/>
</dbReference>
<dbReference type="OrthoDB" id="7680836at2759"/>
<evidence type="ECO:0000313" key="1">
    <source>
        <dbReference type="EMBL" id="AAL28999.1"/>
    </source>
</evidence>
<name>Q95RD9_DROME</name>
<accession>Q95RD9</accession>
<protein>
    <submittedName>
        <fullName evidence="1">LD38807p</fullName>
    </submittedName>
</protein>
<organism evidence="1">
    <name type="scientific">Drosophila melanogaster</name>
    <name type="common">Fruit fly</name>
    <dbReference type="NCBI Taxonomy" id="7227"/>
    <lineage>
        <taxon>Eukaryota</taxon>
        <taxon>Metazoa</taxon>
        <taxon>Ecdysozoa</taxon>
        <taxon>Arthropoda</taxon>
        <taxon>Hexapoda</taxon>
        <taxon>Insecta</taxon>
        <taxon>Pterygota</taxon>
        <taxon>Neoptera</taxon>
        <taxon>Endopterygota</taxon>
        <taxon>Diptera</taxon>
        <taxon>Brachycera</taxon>
        <taxon>Muscomorpha</taxon>
        <taxon>Ephydroidea</taxon>
        <taxon>Drosophilidae</taxon>
        <taxon>Drosophila</taxon>
        <taxon>Sophophora</taxon>
    </lineage>
</organism>
<proteinExistence type="evidence at transcript level"/>
<dbReference type="AlphaFoldDB" id="Q95RD9"/>